<dbReference type="InterPro" id="IPR013126">
    <property type="entry name" value="Hsp_70_fam"/>
</dbReference>
<sequence>MILLRIQTNQDSETSKSHSGPCPTLLSCLINVLNFGSCVITAAAAAALPVFLIAPPCAVPLPSLAHLGDDRIADALTLPQLVLELIRLGELVPVEPLGRLLYCPLDPPLVCGRHPPTDLLVPYRVTHAVRVVLQRVLRIHLLLVLLVFHLVLLRLPHHLLDLFLAHQSLVVGDRDLATLPRRFVLRRHVQDPVRVEVKAHVDLRHASLRRRNAEELEFAEQVVVFRACPLPLVHLDEDDRLVVGVSGKICSFFAGMAVLPGMSTVFTPPAVAIPRESGVMSSSNRSCTCTAALDELHHGLGNGSGEKNVLIFDFGGGTFDVSLLTIEVGVFEVTATAGDTRATLVPRTLIIEW</sequence>
<evidence type="ECO:0000313" key="5">
    <source>
        <dbReference type="Proteomes" id="UP000734854"/>
    </source>
</evidence>
<evidence type="ECO:0000256" key="1">
    <source>
        <dbReference type="ARBA" id="ARBA00022741"/>
    </source>
</evidence>
<keyword evidence="2" id="KW-0067">ATP-binding</keyword>
<feature type="transmembrane region" description="Helical" evidence="3">
    <location>
        <begin position="136"/>
        <end position="155"/>
    </location>
</feature>
<protein>
    <submittedName>
        <fullName evidence="4">Uncharacterized protein</fullName>
    </submittedName>
</protein>
<dbReference type="InterPro" id="IPR018181">
    <property type="entry name" value="Heat_shock_70_CS"/>
</dbReference>
<dbReference type="Pfam" id="PF10712">
    <property type="entry name" value="NAD-GH"/>
    <property type="match status" value="1"/>
</dbReference>
<dbReference type="Gene3D" id="3.30.420.40">
    <property type="match status" value="1"/>
</dbReference>
<evidence type="ECO:0000313" key="4">
    <source>
        <dbReference type="EMBL" id="KAG6476910.1"/>
    </source>
</evidence>
<name>A0A8J5K954_ZINOF</name>
<keyword evidence="5" id="KW-1185">Reference proteome</keyword>
<evidence type="ECO:0000256" key="3">
    <source>
        <dbReference type="SAM" id="Phobius"/>
    </source>
</evidence>
<keyword evidence="3" id="KW-0812">Transmembrane</keyword>
<dbReference type="GO" id="GO:0140662">
    <property type="term" value="F:ATP-dependent protein folding chaperone"/>
    <property type="evidence" value="ECO:0007669"/>
    <property type="project" value="InterPro"/>
</dbReference>
<organism evidence="4 5">
    <name type="scientific">Zingiber officinale</name>
    <name type="common">Ginger</name>
    <name type="synonym">Amomum zingiber</name>
    <dbReference type="NCBI Taxonomy" id="94328"/>
    <lineage>
        <taxon>Eukaryota</taxon>
        <taxon>Viridiplantae</taxon>
        <taxon>Streptophyta</taxon>
        <taxon>Embryophyta</taxon>
        <taxon>Tracheophyta</taxon>
        <taxon>Spermatophyta</taxon>
        <taxon>Magnoliopsida</taxon>
        <taxon>Liliopsida</taxon>
        <taxon>Zingiberales</taxon>
        <taxon>Zingiberaceae</taxon>
        <taxon>Zingiber</taxon>
    </lineage>
</organism>
<proteinExistence type="predicted"/>
<dbReference type="InterPro" id="IPR043129">
    <property type="entry name" value="ATPase_NBD"/>
</dbReference>
<keyword evidence="1" id="KW-0547">Nucleotide-binding</keyword>
<keyword evidence="3" id="KW-0472">Membrane</keyword>
<comment type="caution">
    <text evidence="4">The sequence shown here is derived from an EMBL/GenBank/DDBJ whole genome shotgun (WGS) entry which is preliminary data.</text>
</comment>
<gene>
    <name evidence="4" type="ORF">ZIOFF_066158</name>
</gene>
<dbReference type="PROSITE" id="PS51257">
    <property type="entry name" value="PROKAR_LIPOPROTEIN"/>
    <property type="match status" value="1"/>
</dbReference>
<dbReference type="PROSITE" id="PS00329">
    <property type="entry name" value="HSP70_2"/>
    <property type="match status" value="1"/>
</dbReference>
<keyword evidence="3" id="KW-1133">Transmembrane helix</keyword>
<dbReference type="AlphaFoldDB" id="A0A8J5K954"/>
<dbReference type="Pfam" id="PF00012">
    <property type="entry name" value="HSP70"/>
    <property type="match status" value="1"/>
</dbReference>
<reference evidence="4 5" key="1">
    <citation type="submission" date="2020-08" db="EMBL/GenBank/DDBJ databases">
        <title>Plant Genome Project.</title>
        <authorList>
            <person name="Zhang R.-G."/>
        </authorList>
    </citation>
    <scope>NUCLEOTIDE SEQUENCE [LARGE SCALE GENOMIC DNA]</scope>
    <source>
        <tissue evidence="4">Rhizome</tissue>
    </source>
</reference>
<dbReference type="SUPFAM" id="SSF53067">
    <property type="entry name" value="Actin-like ATPase domain"/>
    <property type="match status" value="1"/>
</dbReference>
<dbReference type="GO" id="GO:0005524">
    <property type="term" value="F:ATP binding"/>
    <property type="evidence" value="ECO:0007669"/>
    <property type="project" value="UniProtKB-KW"/>
</dbReference>
<dbReference type="Proteomes" id="UP000734854">
    <property type="component" value="Unassembled WGS sequence"/>
</dbReference>
<evidence type="ECO:0000256" key="2">
    <source>
        <dbReference type="ARBA" id="ARBA00022840"/>
    </source>
</evidence>
<accession>A0A8J5K954</accession>
<dbReference type="InterPro" id="IPR019651">
    <property type="entry name" value="Glutamate_DH_NAD-spec"/>
</dbReference>
<dbReference type="EMBL" id="JACMSC010000018">
    <property type="protein sequence ID" value="KAG6476910.1"/>
    <property type="molecule type" value="Genomic_DNA"/>
</dbReference>